<reference evidence="2 3" key="1">
    <citation type="submission" date="2014-12" db="EMBL/GenBank/DDBJ databases">
        <authorList>
            <person name="Neuveglise Cecile"/>
        </authorList>
    </citation>
    <scope>NUCLEOTIDE SEQUENCE [LARGE SCALE GENOMIC DNA]</scope>
    <source>
        <strain evidence="2 3">CBS 12615</strain>
    </source>
</reference>
<keyword evidence="1" id="KW-0812">Transmembrane</keyword>
<accession>A0A0C7MY45</accession>
<keyword evidence="1" id="KW-0472">Membrane</keyword>
<dbReference type="OrthoDB" id="4036577at2759"/>
<gene>
    <name evidence="2" type="ORF">LALA0_S06e00100g</name>
</gene>
<dbReference type="Proteomes" id="UP000054304">
    <property type="component" value="Unassembled WGS sequence"/>
</dbReference>
<organism evidence="2 3">
    <name type="scientific">Lachancea lanzarotensis</name>
    <dbReference type="NCBI Taxonomy" id="1245769"/>
    <lineage>
        <taxon>Eukaryota</taxon>
        <taxon>Fungi</taxon>
        <taxon>Dikarya</taxon>
        <taxon>Ascomycota</taxon>
        <taxon>Saccharomycotina</taxon>
        <taxon>Saccharomycetes</taxon>
        <taxon>Saccharomycetales</taxon>
        <taxon>Saccharomycetaceae</taxon>
        <taxon>Lachancea</taxon>
    </lineage>
</organism>
<proteinExistence type="predicted"/>
<dbReference type="HOGENOM" id="CLU_091075_0_0_1"/>
<dbReference type="RefSeq" id="XP_022628854.1">
    <property type="nucleotide sequence ID" value="XM_022771674.1"/>
</dbReference>
<keyword evidence="1" id="KW-1133">Transmembrane helix</keyword>
<feature type="transmembrane region" description="Helical" evidence="1">
    <location>
        <begin position="61"/>
        <end position="80"/>
    </location>
</feature>
<feature type="transmembrane region" description="Helical" evidence="1">
    <location>
        <begin position="154"/>
        <end position="177"/>
    </location>
</feature>
<dbReference type="AlphaFoldDB" id="A0A0C7MY45"/>
<feature type="transmembrane region" description="Helical" evidence="1">
    <location>
        <begin position="86"/>
        <end position="106"/>
    </location>
</feature>
<evidence type="ECO:0000313" key="3">
    <source>
        <dbReference type="Proteomes" id="UP000054304"/>
    </source>
</evidence>
<keyword evidence="3" id="KW-1185">Reference proteome</keyword>
<dbReference type="STRING" id="1245769.A0A0C7MY45"/>
<dbReference type="EMBL" id="LN736365">
    <property type="protein sequence ID" value="CEP62630.1"/>
    <property type="molecule type" value="Genomic_DNA"/>
</dbReference>
<evidence type="ECO:0000256" key="1">
    <source>
        <dbReference type="SAM" id="Phobius"/>
    </source>
</evidence>
<name>A0A0C7MY45_9SACH</name>
<protein>
    <submittedName>
        <fullName evidence="2">LALA0S06e00100g1_1</fullName>
    </submittedName>
</protein>
<feature type="transmembrane region" description="Helical" evidence="1">
    <location>
        <begin position="30"/>
        <end position="54"/>
    </location>
</feature>
<sequence>MSTSRQKQNEHLTLVTDSIGSPPAWYSRTAFLVTVRVAQFVSSITAVGLLATLFDTGYGRSFELAVSVISSVYLIVIASAPLPLNIYSLIAVFVFETAIFALWVAASATLGDGYGNYTCTSKARQGGGAPYSGFWSDYYRSLFLKQCKVGKASIAIAALSAFLSLCAFVLLCVNVLMPLKAVSVGQMNAEDNRAHLSRFTALAFIKSPPLVGDIERACPVEAEVAEPVVLVDAQDAEPVLPVNA</sequence>
<evidence type="ECO:0000313" key="2">
    <source>
        <dbReference type="EMBL" id="CEP62630.1"/>
    </source>
</evidence>
<dbReference type="GeneID" id="34686100"/>